<protein>
    <submittedName>
        <fullName evidence="2">Uncharacterized protein</fullName>
    </submittedName>
</protein>
<evidence type="ECO:0000313" key="2">
    <source>
        <dbReference type="EMBL" id="MDJ1168921.1"/>
    </source>
</evidence>
<dbReference type="RefSeq" id="WP_283752685.1">
    <property type="nucleotide sequence ID" value="NZ_JAQOSP010000039.1"/>
</dbReference>
<dbReference type="EMBL" id="JAQOSP010000039">
    <property type="protein sequence ID" value="MDJ1168921.1"/>
    <property type="molecule type" value="Genomic_DNA"/>
</dbReference>
<gene>
    <name evidence="2" type="ORF">PMG71_05735</name>
</gene>
<keyword evidence="3" id="KW-1185">Reference proteome</keyword>
<evidence type="ECO:0000256" key="1">
    <source>
        <dbReference type="SAM" id="Coils"/>
    </source>
</evidence>
<name>A0ABT7ARK5_9CYAN</name>
<proteinExistence type="predicted"/>
<accession>A0ABT7ARK5</accession>
<sequence>MVSQKVRTRIDSIFDRFKRGEKSDRGFADELGIDKKTFQQYRRGQYWAKLESEWNQQQAKLRKVEMERERDHIEAYGDRYRQDLEKMQQRLSELSNAHVAIAEREIAIVILAMKKIQEEINRGDDPIEACHRIQRKGVSATAIDSAKLAKEAREEFGEAYGLRELLDRLEAVLERL</sequence>
<comment type="caution">
    <text evidence="2">The sequence shown here is derived from an EMBL/GenBank/DDBJ whole genome shotgun (WGS) entry which is preliminary data.</text>
</comment>
<reference evidence="2 3" key="1">
    <citation type="submission" date="2023-01" db="EMBL/GenBank/DDBJ databases">
        <title>Novel diversity within Roseofilum (Cyanobacteria; Desertifilaceae) from marine benthic mats with descriptions of four novel species.</title>
        <authorList>
            <person name="Wang Y."/>
            <person name="Berthold D.E."/>
            <person name="Hu J."/>
            <person name="Lefler F.W."/>
            <person name="Laughinghouse H.D. IV."/>
        </authorList>
    </citation>
    <scope>NUCLEOTIDE SEQUENCE [LARGE SCALE GENOMIC DNA]</scope>
    <source>
        <strain evidence="2 3">BLCC-M154</strain>
    </source>
</reference>
<feature type="coiled-coil region" evidence="1">
    <location>
        <begin position="77"/>
        <end position="104"/>
    </location>
</feature>
<dbReference type="Proteomes" id="UP001235303">
    <property type="component" value="Unassembled WGS sequence"/>
</dbReference>
<keyword evidence="1" id="KW-0175">Coiled coil</keyword>
<evidence type="ECO:0000313" key="3">
    <source>
        <dbReference type="Proteomes" id="UP001235303"/>
    </source>
</evidence>
<organism evidence="2 3">
    <name type="scientific">Roseofilum acuticapitatum BLCC-M154</name>
    <dbReference type="NCBI Taxonomy" id="3022444"/>
    <lineage>
        <taxon>Bacteria</taxon>
        <taxon>Bacillati</taxon>
        <taxon>Cyanobacteriota</taxon>
        <taxon>Cyanophyceae</taxon>
        <taxon>Desertifilales</taxon>
        <taxon>Desertifilaceae</taxon>
        <taxon>Roseofilum</taxon>
        <taxon>Roseofilum acuticapitatum</taxon>
    </lineage>
</organism>